<dbReference type="Pfam" id="PF20240">
    <property type="entry name" value="DUF6597"/>
    <property type="match status" value="1"/>
</dbReference>
<dbReference type="EMBL" id="UFSM01000001">
    <property type="protein sequence ID" value="SUU87251.1"/>
    <property type="molecule type" value="Genomic_DNA"/>
</dbReference>
<evidence type="ECO:0000256" key="1">
    <source>
        <dbReference type="ARBA" id="ARBA00023015"/>
    </source>
</evidence>
<dbReference type="GO" id="GO:0043565">
    <property type="term" value="F:sequence-specific DNA binding"/>
    <property type="evidence" value="ECO:0007669"/>
    <property type="project" value="InterPro"/>
</dbReference>
<dbReference type="PANTHER" id="PTHR46796">
    <property type="entry name" value="HTH-TYPE TRANSCRIPTIONAL ACTIVATOR RHAS-RELATED"/>
    <property type="match status" value="1"/>
</dbReference>
<proteinExistence type="predicted"/>
<dbReference type="RefSeq" id="WP_115729785.1">
    <property type="nucleotide sequence ID" value="NZ_BAAAVY010000033.1"/>
</dbReference>
<dbReference type="AlphaFoldDB" id="A0A380WED0"/>
<evidence type="ECO:0000313" key="6">
    <source>
        <dbReference type="Proteomes" id="UP000254701"/>
    </source>
</evidence>
<sequence>MTLSARYSELGLAADVSDEVEAVWTSVSDRAGSYRVLPDGRCDIILRFDAGQKPINSATVVVTGPVTRFYDVAIEPGMGFAGVRIRPGCFESVLGFEPTDLANANLIGPDAVSACPGLEALCAPARDQTELVARLTAFVGQRATASRFRPAPLARSVISAFHASGGRLRIREVAEMHGLSDRTVQRLVVKATGLTPKAFAAVLQFHRALRLLRDHRLSPAAAALEAGFSDQAHMSRVIRRMGGFSPARLPDVTLVSLLD</sequence>
<keyword evidence="1" id="KW-0805">Transcription regulation</keyword>
<accession>A0A380WED0</accession>
<dbReference type="Pfam" id="PF12833">
    <property type="entry name" value="HTH_18"/>
    <property type="match status" value="1"/>
</dbReference>
<evidence type="ECO:0000313" key="5">
    <source>
        <dbReference type="EMBL" id="SUU87251.1"/>
    </source>
</evidence>
<dbReference type="Proteomes" id="UP000254701">
    <property type="component" value="Unassembled WGS sequence"/>
</dbReference>
<reference evidence="5 6" key="1">
    <citation type="submission" date="2018-06" db="EMBL/GenBank/DDBJ databases">
        <authorList>
            <consortium name="Pathogen Informatics"/>
            <person name="Doyle S."/>
        </authorList>
    </citation>
    <scope>NUCLEOTIDE SEQUENCE [LARGE SCALE GENOMIC DNA]</scope>
    <source>
        <strain evidence="5 6">NCTC10684</strain>
    </source>
</reference>
<keyword evidence="2" id="KW-0238">DNA-binding</keyword>
<protein>
    <submittedName>
        <fullName evidence="5">L-rhamnose operon regulatory protein rhaS</fullName>
    </submittedName>
</protein>
<gene>
    <name evidence="5" type="primary">rhaS_1</name>
    <name evidence="5" type="ORF">NCTC10684_00443</name>
</gene>
<organism evidence="5 6">
    <name type="scientific">Aminobacter aminovorans</name>
    <name type="common">Chelatobacter heintzii</name>
    <dbReference type="NCBI Taxonomy" id="83263"/>
    <lineage>
        <taxon>Bacteria</taxon>
        <taxon>Pseudomonadati</taxon>
        <taxon>Pseudomonadota</taxon>
        <taxon>Alphaproteobacteria</taxon>
        <taxon>Hyphomicrobiales</taxon>
        <taxon>Phyllobacteriaceae</taxon>
        <taxon>Aminobacter</taxon>
    </lineage>
</organism>
<dbReference type="InterPro" id="IPR050204">
    <property type="entry name" value="AraC_XylS_family_regulators"/>
</dbReference>
<dbReference type="GO" id="GO:0003700">
    <property type="term" value="F:DNA-binding transcription factor activity"/>
    <property type="evidence" value="ECO:0007669"/>
    <property type="project" value="InterPro"/>
</dbReference>
<dbReference type="SUPFAM" id="SSF46689">
    <property type="entry name" value="Homeodomain-like"/>
    <property type="match status" value="1"/>
</dbReference>
<evidence type="ECO:0000256" key="2">
    <source>
        <dbReference type="ARBA" id="ARBA00023125"/>
    </source>
</evidence>
<dbReference type="PROSITE" id="PS01124">
    <property type="entry name" value="HTH_ARAC_FAMILY_2"/>
    <property type="match status" value="1"/>
</dbReference>
<evidence type="ECO:0000256" key="3">
    <source>
        <dbReference type="ARBA" id="ARBA00023163"/>
    </source>
</evidence>
<evidence type="ECO:0000259" key="4">
    <source>
        <dbReference type="PROSITE" id="PS01124"/>
    </source>
</evidence>
<dbReference type="InterPro" id="IPR046532">
    <property type="entry name" value="DUF6597"/>
</dbReference>
<dbReference type="Gene3D" id="1.10.10.60">
    <property type="entry name" value="Homeodomain-like"/>
    <property type="match status" value="1"/>
</dbReference>
<dbReference type="InterPro" id="IPR009057">
    <property type="entry name" value="Homeodomain-like_sf"/>
</dbReference>
<dbReference type="SMART" id="SM00342">
    <property type="entry name" value="HTH_ARAC"/>
    <property type="match status" value="1"/>
</dbReference>
<dbReference type="PANTHER" id="PTHR46796:SF15">
    <property type="entry name" value="BLL1074 PROTEIN"/>
    <property type="match status" value="1"/>
</dbReference>
<dbReference type="InterPro" id="IPR018060">
    <property type="entry name" value="HTH_AraC"/>
</dbReference>
<feature type="domain" description="HTH araC/xylS-type" evidence="4">
    <location>
        <begin position="152"/>
        <end position="252"/>
    </location>
</feature>
<name>A0A380WED0_AMIAI</name>
<dbReference type="OrthoDB" id="110167at2"/>
<keyword evidence="3" id="KW-0804">Transcription</keyword>